<dbReference type="AlphaFoldDB" id="A0A2M7TFR9"/>
<dbReference type="InterPro" id="IPR033655">
    <property type="entry name" value="TGS_RelA/SpoT"/>
</dbReference>
<evidence type="ECO:0000313" key="7">
    <source>
        <dbReference type="Proteomes" id="UP000230553"/>
    </source>
</evidence>
<organism evidence="6 7">
    <name type="scientific">Candidatus Wolfebacteria bacterium CG_4_10_14_0_2_um_filter_39_18</name>
    <dbReference type="NCBI Taxonomy" id="1975061"/>
    <lineage>
        <taxon>Bacteria</taxon>
        <taxon>Candidatus Wolfeibacteriota</taxon>
    </lineage>
</organism>
<dbReference type="SUPFAM" id="SSF55021">
    <property type="entry name" value="ACT-like"/>
    <property type="match status" value="1"/>
</dbReference>
<dbReference type="NCBIfam" id="TIGR00691">
    <property type="entry name" value="spoT_relA"/>
    <property type="match status" value="1"/>
</dbReference>
<sequence>MDFKDLLNEFQKKSPKSEKEIEFIKRAFDFSKVAHTGQKRESGEPYLAHSFETALKVAQWQLDYQTIAAALLHDVVEDGEGIDLEKIKKEFGEEVAFLVDGVTKLGRLKYRTQEEKQAENIRKMLLAISHDIRVIIIKLADRFHNMKTLQFLPPQKQKRIALETYEIYAPLAYRLGMTGFAGEIEDLAFHYLYPKEYQWLLENVRERYEECERYLEKVEPVLRKSLKENFIEPLKIDFRAKRYSSLYKKLLRNDMNLDQIYDLVALRVVVKTIEDCYAVLGIVHNLWPPLPGRIKDYIALPKPNGYRSLHTTVFCLDNKPTEIQIRTLEMHEEAENGIAAHWSYEQKKGTKDYLDRRVSFADRNELIWVQQLKNWQKDFSNPEDFLKSLKIDFFKDRIFAITPKGEVVDLPAGATPIDFAYAIHSAVGDECVGAKINGKISPLDYQLQSGDMVEILTQKSKRPSESWLRFAKTDQAKRKIKSGLKKSNSFTQKKSVRTEFRIVISDRIGILKDITAVVSRSRINIINVNLIKTGGFPNIKMVCELSDKRKIESLVFKLKKVKEVREINYKSV</sequence>
<evidence type="ECO:0000256" key="1">
    <source>
        <dbReference type="ARBA" id="ARBA00025704"/>
    </source>
</evidence>
<name>A0A2M7TFR9_9BACT</name>
<dbReference type="EMBL" id="PFNM01000038">
    <property type="protein sequence ID" value="PIZ44709.1"/>
    <property type="molecule type" value="Genomic_DNA"/>
</dbReference>
<dbReference type="InterPro" id="IPR004095">
    <property type="entry name" value="TGS"/>
</dbReference>
<dbReference type="CDD" id="cd05399">
    <property type="entry name" value="NT_Rel-Spo_like"/>
    <property type="match status" value="1"/>
</dbReference>
<dbReference type="PANTHER" id="PTHR21262">
    <property type="entry name" value="GUANOSINE-3',5'-BIS DIPHOSPHATE 3'-PYROPHOSPHOHYDROLASE"/>
    <property type="match status" value="1"/>
</dbReference>
<evidence type="ECO:0000256" key="2">
    <source>
        <dbReference type="RuleBase" id="RU003847"/>
    </source>
</evidence>
<dbReference type="FunFam" id="3.30.460.10:FF:000001">
    <property type="entry name" value="GTP pyrophosphokinase RelA"/>
    <property type="match status" value="1"/>
</dbReference>
<dbReference type="Pfam" id="PF13328">
    <property type="entry name" value="HD_4"/>
    <property type="match status" value="1"/>
</dbReference>
<dbReference type="SMART" id="SM00954">
    <property type="entry name" value="RelA_SpoT"/>
    <property type="match status" value="1"/>
</dbReference>
<dbReference type="Gene3D" id="1.10.3210.10">
    <property type="entry name" value="Hypothetical protein af1432"/>
    <property type="match status" value="1"/>
</dbReference>
<comment type="caution">
    <text evidence="6">The sequence shown here is derived from an EMBL/GenBank/DDBJ whole genome shotgun (WGS) entry which is preliminary data.</text>
</comment>
<dbReference type="Proteomes" id="UP000230553">
    <property type="component" value="Unassembled WGS sequence"/>
</dbReference>
<dbReference type="CDD" id="cd00077">
    <property type="entry name" value="HDc"/>
    <property type="match status" value="1"/>
</dbReference>
<dbReference type="Gene3D" id="3.30.460.10">
    <property type="entry name" value="Beta Polymerase, domain 2"/>
    <property type="match status" value="1"/>
</dbReference>
<dbReference type="Pfam" id="PF04607">
    <property type="entry name" value="RelA_SpoT"/>
    <property type="match status" value="1"/>
</dbReference>
<dbReference type="GO" id="GO:0005886">
    <property type="term" value="C:plasma membrane"/>
    <property type="evidence" value="ECO:0007669"/>
    <property type="project" value="TreeGrafter"/>
</dbReference>
<accession>A0A2M7TFR9</accession>
<dbReference type="InterPro" id="IPR007685">
    <property type="entry name" value="RelA_SpoT"/>
</dbReference>
<dbReference type="Gene3D" id="3.30.70.260">
    <property type="match status" value="1"/>
</dbReference>
<dbReference type="SMART" id="SM00471">
    <property type="entry name" value="HDc"/>
    <property type="match status" value="1"/>
</dbReference>
<dbReference type="SUPFAM" id="SSF81271">
    <property type="entry name" value="TGS-like"/>
    <property type="match status" value="1"/>
</dbReference>
<dbReference type="InterPro" id="IPR045865">
    <property type="entry name" value="ACT-like_dom_sf"/>
</dbReference>
<proteinExistence type="inferred from homology"/>
<dbReference type="PROSITE" id="PS51831">
    <property type="entry name" value="HD"/>
    <property type="match status" value="1"/>
</dbReference>
<dbReference type="FunFam" id="1.10.3210.10:FF:000001">
    <property type="entry name" value="GTP pyrophosphokinase RelA"/>
    <property type="match status" value="1"/>
</dbReference>
<dbReference type="InterPro" id="IPR043519">
    <property type="entry name" value="NT_sf"/>
</dbReference>
<comment type="pathway">
    <text evidence="1">Purine metabolism.</text>
</comment>
<dbReference type="InterPro" id="IPR006674">
    <property type="entry name" value="HD_domain"/>
</dbReference>
<comment type="similarity">
    <text evidence="2">Belongs to the relA/spoT family.</text>
</comment>
<feature type="domain" description="ACT" evidence="3">
    <location>
        <begin position="499"/>
        <end position="572"/>
    </location>
</feature>
<dbReference type="PROSITE" id="PS51880">
    <property type="entry name" value="TGS"/>
    <property type="match status" value="1"/>
</dbReference>
<dbReference type="CDD" id="cd04876">
    <property type="entry name" value="ACT_RelA-SpoT"/>
    <property type="match status" value="1"/>
</dbReference>
<reference evidence="7" key="1">
    <citation type="submission" date="2017-09" db="EMBL/GenBank/DDBJ databases">
        <title>Depth-based differentiation of microbial function through sediment-hosted aquifers and enrichment of novel symbionts in the deep terrestrial subsurface.</title>
        <authorList>
            <person name="Probst A.J."/>
            <person name="Ladd B."/>
            <person name="Jarett J.K."/>
            <person name="Geller-Mcgrath D.E."/>
            <person name="Sieber C.M.K."/>
            <person name="Emerson J.B."/>
            <person name="Anantharaman K."/>
            <person name="Thomas B.C."/>
            <person name="Malmstrom R."/>
            <person name="Stieglmeier M."/>
            <person name="Klingl A."/>
            <person name="Woyke T."/>
            <person name="Ryan C.M."/>
            <person name="Banfield J.F."/>
        </authorList>
    </citation>
    <scope>NUCLEOTIDE SEQUENCE [LARGE SCALE GENOMIC DNA]</scope>
</reference>
<dbReference type="GO" id="GO:0015969">
    <property type="term" value="P:guanosine tetraphosphate metabolic process"/>
    <property type="evidence" value="ECO:0007669"/>
    <property type="project" value="InterPro"/>
</dbReference>
<dbReference type="PROSITE" id="PS51671">
    <property type="entry name" value="ACT"/>
    <property type="match status" value="1"/>
</dbReference>
<gene>
    <name evidence="6" type="ORF">COY31_02020</name>
</gene>
<dbReference type="Pfam" id="PF13291">
    <property type="entry name" value="ACT_4"/>
    <property type="match status" value="1"/>
</dbReference>
<evidence type="ECO:0000259" key="3">
    <source>
        <dbReference type="PROSITE" id="PS51671"/>
    </source>
</evidence>
<dbReference type="SUPFAM" id="SSF109604">
    <property type="entry name" value="HD-domain/PDEase-like"/>
    <property type="match status" value="1"/>
</dbReference>
<dbReference type="Gene3D" id="3.10.20.30">
    <property type="match status" value="1"/>
</dbReference>
<feature type="domain" description="HD" evidence="4">
    <location>
        <begin position="46"/>
        <end position="146"/>
    </location>
</feature>
<dbReference type="InterPro" id="IPR002912">
    <property type="entry name" value="ACT_dom"/>
</dbReference>
<dbReference type="Pfam" id="PF02824">
    <property type="entry name" value="TGS"/>
    <property type="match status" value="1"/>
</dbReference>
<evidence type="ECO:0008006" key="8">
    <source>
        <dbReference type="Google" id="ProtNLM"/>
    </source>
</evidence>
<dbReference type="InterPro" id="IPR012676">
    <property type="entry name" value="TGS-like"/>
</dbReference>
<dbReference type="SUPFAM" id="SSF81301">
    <property type="entry name" value="Nucleotidyltransferase"/>
    <property type="match status" value="1"/>
</dbReference>
<dbReference type="InterPro" id="IPR012675">
    <property type="entry name" value="Beta-grasp_dom_sf"/>
</dbReference>
<evidence type="ECO:0000313" key="6">
    <source>
        <dbReference type="EMBL" id="PIZ44709.1"/>
    </source>
</evidence>
<protein>
    <recommendedName>
        <fullName evidence="8">(P)ppGpp synthetase</fullName>
    </recommendedName>
</protein>
<dbReference type="InterPro" id="IPR004811">
    <property type="entry name" value="RelA/Spo_fam"/>
</dbReference>
<evidence type="ECO:0000259" key="4">
    <source>
        <dbReference type="PROSITE" id="PS51831"/>
    </source>
</evidence>
<dbReference type="CDD" id="cd01668">
    <property type="entry name" value="TGS_RSH"/>
    <property type="match status" value="1"/>
</dbReference>
<dbReference type="FunFam" id="3.10.20.30:FF:000002">
    <property type="entry name" value="GTP pyrophosphokinase (RelA/SpoT)"/>
    <property type="match status" value="1"/>
</dbReference>
<dbReference type="PANTHER" id="PTHR21262:SF31">
    <property type="entry name" value="GTP PYROPHOSPHOKINASE"/>
    <property type="match status" value="1"/>
</dbReference>
<comment type="function">
    <text evidence="2">In eubacteria ppGpp (guanosine 3'-diphosphate 5'-diphosphate) is a mediator of the stringent response that coordinates a variety of cellular activities in response to changes in nutritional abundance.</text>
</comment>
<feature type="domain" description="TGS" evidence="5">
    <location>
        <begin position="396"/>
        <end position="457"/>
    </location>
</feature>
<dbReference type="InterPro" id="IPR003607">
    <property type="entry name" value="HD/PDEase_dom"/>
</dbReference>
<evidence type="ECO:0000259" key="5">
    <source>
        <dbReference type="PROSITE" id="PS51880"/>
    </source>
</evidence>